<evidence type="ECO:0000256" key="4">
    <source>
        <dbReference type="PROSITE-ProRule" id="PRU01240"/>
    </source>
</evidence>
<dbReference type="Gene3D" id="3.40.50.200">
    <property type="entry name" value="Peptidase S8/S53 domain"/>
    <property type="match status" value="1"/>
</dbReference>
<keyword evidence="7" id="KW-1185">Reference proteome</keyword>
<keyword evidence="2" id="KW-0378">Hydrolase</keyword>
<evidence type="ECO:0000313" key="7">
    <source>
        <dbReference type="Proteomes" id="UP001163046"/>
    </source>
</evidence>
<dbReference type="AlphaFoldDB" id="A0A9X0CFM9"/>
<feature type="domain" description="Peptidase S8/S53" evidence="5">
    <location>
        <begin position="5"/>
        <end position="170"/>
    </location>
</feature>
<evidence type="ECO:0000313" key="6">
    <source>
        <dbReference type="EMBL" id="KAJ7336048.1"/>
    </source>
</evidence>
<accession>A0A9X0CFM9</accession>
<evidence type="ECO:0000256" key="2">
    <source>
        <dbReference type="ARBA" id="ARBA00022801"/>
    </source>
</evidence>
<keyword evidence="3" id="KW-0720">Serine protease</keyword>
<dbReference type="GO" id="GO:0016486">
    <property type="term" value="P:peptide hormone processing"/>
    <property type="evidence" value="ECO:0007669"/>
    <property type="project" value="TreeGrafter"/>
</dbReference>
<dbReference type="EMBL" id="MU827783">
    <property type="protein sequence ID" value="KAJ7336048.1"/>
    <property type="molecule type" value="Genomic_DNA"/>
</dbReference>
<organism evidence="6 7">
    <name type="scientific">Desmophyllum pertusum</name>
    <dbReference type="NCBI Taxonomy" id="174260"/>
    <lineage>
        <taxon>Eukaryota</taxon>
        <taxon>Metazoa</taxon>
        <taxon>Cnidaria</taxon>
        <taxon>Anthozoa</taxon>
        <taxon>Hexacorallia</taxon>
        <taxon>Scleractinia</taxon>
        <taxon>Caryophylliina</taxon>
        <taxon>Caryophylliidae</taxon>
        <taxon>Desmophyllum</taxon>
    </lineage>
</organism>
<dbReference type="GO" id="GO:0005802">
    <property type="term" value="C:trans-Golgi network"/>
    <property type="evidence" value="ECO:0007669"/>
    <property type="project" value="TreeGrafter"/>
</dbReference>
<dbReference type="PANTHER" id="PTHR42884:SF31">
    <property type="entry name" value="PROPROTEIN CONVERTASE SUBTILISIN_KEXIN TYPE 5"/>
    <property type="match status" value="1"/>
</dbReference>
<reference evidence="6" key="1">
    <citation type="submission" date="2023-01" db="EMBL/GenBank/DDBJ databases">
        <title>Genome assembly of the deep-sea coral Lophelia pertusa.</title>
        <authorList>
            <person name="Herrera S."/>
            <person name="Cordes E."/>
        </authorList>
    </citation>
    <scope>NUCLEOTIDE SEQUENCE</scope>
    <source>
        <strain evidence="6">USNM1676648</strain>
        <tissue evidence="6">Polyp</tissue>
    </source>
</reference>
<dbReference type="Proteomes" id="UP001163046">
    <property type="component" value="Unassembled WGS sequence"/>
</dbReference>
<dbReference type="PROSITE" id="PS51892">
    <property type="entry name" value="SUBTILASE"/>
    <property type="match status" value="1"/>
</dbReference>
<dbReference type="PANTHER" id="PTHR42884">
    <property type="entry name" value="PROPROTEIN CONVERTASE SUBTILISIN/KEXIN-RELATED"/>
    <property type="match status" value="1"/>
</dbReference>
<dbReference type="OrthoDB" id="5983242at2759"/>
<comment type="caution">
    <text evidence="6">The sequence shown here is derived from an EMBL/GenBank/DDBJ whole genome shotgun (WGS) entry which is preliminary data.</text>
</comment>
<protein>
    <submittedName>
        <fullName evidence="6">Proprotein convertase subtilisin/kexin type 6</fullName>
    </submittedName>
</protein>
<evidence type="ECO:0000256" key="3">
    <source>
        <dbReference type="ARBA" id="ARBA00022825"/>
    </source>
</evidence>
<proteinExistence type="inferred from homology"/>
<name>A0A9X0CFM9_9CNID</name>
<dbReference type="InterPro" id="IPR000209">
    <property type="entry name" value="Peptidase_S8/S53_dom"/>
</dbReference>
<comment type="caution">
    <text evidence="4">Lacks conserved residue(s) required for the propagation of feature annotation.</text>
</comment>
<dbReference type="InterPro" id="IPR036852">
    <property type="entry name" value="Peptidase_S8/S53_dom_sf"/>
</dbReference>
<evidence type="ECO:0000259" key="5">
    <source>
        <dbReference type="Pfam" id="PF00082"/>
    </source>
</evidence>
<dbReference type="SUPFAM" id="SSF52743">
    <property type="entry name" value="Subtilisin-like"/>
    <property type="match status" value="1"/>
</dbReference>
<dbReference type="GO" id="GO:0004252">
    <property type="term" value="F:serine-type endopeptidase activity"/>
    <property type="evidence" value="ECO:0007669"/>
    <property type="project" value="InterPro"/>
</dbReference>
<sequence>MDIKASYDVVDNDTIPVPNNKSYPQYGHGEKCAGIIAAVLNNSECGVGLAFRARLGGIRLFFRKKASDADEARALSHASDYIDIYSNSWGPGDKGFEVAGPGFLAQRALQNGAEKGRRGLGSIYVFAAGNGGIIGEDSCAFNGYVNSIYTIAITGINSDGSIPDYGEHCTGIMAVTYSRNIFDRSTPMVVNDYVGFGLMDASKMVDLAVNWTKVPSNVTCTIRGPRLNRPIPSQGKLEERIDLSNWSDFCGDAINLLGTCRSQCRFDLYPSWRTVDKAYITPGNCVQPYPL</sequence>
<dbReference type="Pfam" id="PF00082">
    <property type="entry name" value="Peptidase_S8"/>
    <property type="match status" value="1"/>
</dbReference>
<evidence type="ECO:0000256" key="1">
    <source>
        <dbReference type="ARBA" id="ARBA00022670"/>
    </source>
</evidence>
<dbReference type="GO" id="GO:0000139">
    <property type="term" value="C:Golgi membrane"/>
    <property type="evidence" value="ECO:0007669"/>
    <property type="project" value="TreeGrafter"/>
</dbReference>
<comment type="similarity">
    <text evidence="4">Belongs to the peptidase S8 family.</text>
</comment>
<keyword evidence="1" id="KW-0645">Protease</keyword>
<gene>
    <name evidence="6" type="primary">PCSK6_1</name>
    <name evidence="6" type="ORF">OS493_013423</name>
</gene>